<dbReference type="InterPro" id="IPR036942">
    <property type="entry name" value="Beta-barrel_TonB_sf"/>
</dbReference>
<evidence type="ECO:0000256" key="2">
    <source>
        <dbReference type="ARBA" id="ARBA00023136"/>
    </source>
</evidence>
<protein>
    <submittedName>
        <fullName evidence="4">TonB-dependent receptor</fullName>
    </submittedName>
</protein>
<name>A0A7Y2JVV7_9BURK</name>
<keyword evidence="2" id="KW-0472">Membrane</keyword>
<keyword evidence="3" id="KW-0998">Cell outer membrane</keyword>
<comment type="caution">
    <text evidence="4">The sequence shown here is derived from an EMBL/GenBank/DDBJ whole genome shotgun (WGS) entry which is preliminary data.</text>
</comment>
<evidence type="ECO:0000256" key="3">
    <source>
        <dbReference type="ARBA" id="ARBA00023237"/>
    </source>
</evidence>
<evidence type="ECO:0000313" key="5">
    <source>
        <dbReference type="Proteomes" id="UP000533905"/>
    </source>
</evidence>
<reference evidence="4 5" key="1">
    <citation type="submission" date="2020-04" db="EMBL/GenBank/DDBJ databases">
        <title>Massilia sp. nov., a cold adapted bacteria isolated from Arctic soil.</title>
        <authorList>
            <person name="Son J."/>
            <person name="Ka J.-O."/>
        </authorList>
    </citation>
    <scope>NUCLEOTIDE SEQUENCE [LARGE SCALE GENOMIC DNA]</scope>
    <source>
        <strain evidence="4 5">ML15P13</strain>
    </source>
</reference>
<dbReference type="AlphaFoldDB" id="A0A7Y2JVV7"/>
<proteinExistence type="predicted"/>
<evidence type="ECO:0000256" key="1">
    <source>
        <dbReference type="ARBA" id="ARBA00004442"/>
    </source>
</evidence>
<keyword evidence="5" id="KW-1185">Reference proteome</keyword>
<dbReference type="Gene3D" id="2.40.170.20">
    <property type="entry name" value="TonB-dependent receptor, beta-barrel domain"/>
    <property type="match status" value="1"/>
</dbReference>
<organism evidence="4 5">
    <name type="scientific">Telluria aromaticivorans</name>
    <dbReference type="NCBI Taxonomy" id="2725995"/>
    <lineage>
        <taxon>Bacteria</taxon>
        <taxon>Pseudomonadati</taxon>
        <taxon>Pseudomonadota</taxon>
        <taxon>Betaproteobacteria</taxon>
        <taxon>Burkholderiales</taxon>
        <taxon>Oxalobacteraceae</taxon>
        <taxon>Telluria group</taxon>
        <taxon>Telluria</taxon>
    </lineage>
</organism>
<dbReference type="EMBL" id="JABAIV010000001">
    <property type="protein sequence ID" value="NNG21992.1"/>
    <property type="molecule type" value="Genomic_DNA"/>
</dbReference>
<keyword evidence="4" id="KW-0675">Receptor</keyword>
<dbReference type="Proteomes" id="UP000533905">
    <property type="component" value="Unassembled WGS sequence"/>
</dbReference>
<dbReference type="GO" id="GO:0009279">
    <property type="term" value="C:cell outer membrane"/>
    <property type="evidence" value="ECO:0007669"/>
    <property type="project" value="UniProtKB-SubCell"/>
</dbReference>
<sequence>MLINAAQARSYGADLELGLALAERTRWTLTLEALRSRFDDFVNPSGASAGNFVGNELPNAPRLSSGTSLVHQQPLANGAVLALDLSASYMRRHFSEVSNNAPWRFPAKTT</sequence>
<comment type="subcellular location">
    <subcellularLocation>
        <location evidence="1">Cell outer membrane</location>
    </subcellularLocation>
</comment>
<gene>
    <name evidence="4" type="ORF">HGB41_03085</name>
</gene>
<evidence type="ECO:0000313" key="4">
    <source>
        <dbReference type="EMBL" id="NNG21992.1"/>
    </source>
</evidence>
<accession>A0A7Y2JVV7</accession>
<dbReference type="SUPFAM" id="SSF56935">
    <property type="entry name" value="Porins"/>
    <property type="match status" value="1"/>
</dbReference>